<gene>
    <name evidence="5" type="ORF">BJX68DRAFT_266337</name>
</gene>
<sequence>MNSNGYLDLEVGGSANATQRYSRSCINHVPSDSFYIASRSKVNKVQAYNHTSKRIAVIGNGALAFQVIPAFQPTAAKLVTYIRHASSISTNLAGDITKDGMGTNFAYTLEEKSLYVSDPAKFLKYRKYVESSANSV</sequence>
<dbReference type="SUPFAM" id="SSF51905">
    <property type="entry name" value="FAD/NAD(P)-binding domain"/>
    <property type="match status" value="1"/>
</dbReference>
<proteinExistence type="inferred from homology"/>
<dbReference type="RefSeq" id="XP_070899871.1">
    <property type="nucleotide sequence ID" value="XM_071045478.1"/>
</dbReference>
<dbReference type="EMBL" id="JBFXLR010000018">
    <property type="protein sequence ID" value="KAL2851430.1"/>
    <property type="molecule type" value="Genomic_DNA"/>
</dbReference>
<dbReference type="GeneID" id="98160642"/>
<name>A0ABR4KGM3_9EURO</name>
<dbReference type="InterPro" id="IPR036188">
    <property type="entry name" value="FAD/NAD-bd_sf"/>
</dbReference>
<evidence type="ECO:0000256" key="1">
    <source>
        <dbReference type="ARBA" id="ARBA00001974"/>
    </source>
</evidence>
<dbReference type="PANTHER" id="PTHR42877:SF11">
    <property type="entry name" value="MONOOXYGENASE, PUTATIVE (AFU_ORTHOLOGUE AFUA_6G13790)-RELATED"/>
    <property type="match status" value="1"/>
</dbReference>
<comment type="cofactor">
    <cofactor evidence="1">
        <name>FAD</name>
        <dbReference type="ChEBI" id="CHEBI:57692"/>
    </cofactor>
</comment>
<reference evidence="5 6" key="1">
    <citation type="submission" date="2024-07" db="EMBL/GenBank/DDBJ databases">
        <title>Section-level genome sequencing and comparative genomics of Aspergillus sections Usti and Cavernicolus.</title>
        <authorList>
            <consortium name="Lawrence Berkeley National Laboratory"/>
            <person name="Nybo J.L."/>
            <person name="Vesth T.C."/>
            <person name="Theobald S."/>
            <person name="Frisvad J.C."/>
            <person name="Larsen T.O."/>
            <person name="Kjaerboelling I."/>
            <person name="Rothschild-Mancinelli K."/>
            <person name="Lyhne E.K."/>
            <person name="Kogle M.E."/>
            <person name="Barry K."/>
            <person name="Clum A."/>
            <person name="Na H."/>
            <person name="Ledsgaard L."/>
            <person name="Lin J."/>
            <person name="Lipzen A."/>
            <person name="Kuo A."/>
            <person name="Riley R."/>
            <person name="Mondo S."/>
            <person name="LaButti K."/>
            <person name="Haridas S."/>
            <person name="Pangalinan J."/>
            <person name="Salamov A.A."/>
            <person name="Simmons B.A."/>
            <person name="Magnuson J.K."/>
            <person name="Chen J."/>
            <person name="Drula E."/>
            <person name="Henrissat B."/>
            <person name="Wiebenga A."/>
            <person name="Lubbers R.J."/>
            <person name="Gomes A.C."/>
            <person name="Macurrencykelacurrency M.R."/>
            <person name="Stajich J."/>
            <person name="Grigoriev I.V."/>
            <person name="Mortensen U.H."/>
            <person name="De vries R.P."/>
            <person name="Baker S.E."/>
            <person name="Andersen M.R."/>
        </authorList>
    </citation>
    <scope>NUCLEOTIDE SEQUENCE [LARGE SCALE GENOMIC DNA]</scope>
    <source>
        <strain evidence="5 6">CBS 756.74</strain>
    </source>
</reference>
<protein>
    <submittedName>
        <fullName evidence="5">Uncharacterized protein</fullName>
    </submittedName>
</protein>
<keyword evidence="4" id="KW-0274">FAD</keyword>
<dbReference type="Gene3D" id="3.50.50.60">
    <property type="entry name" value="FAD/NAD(P)-binding domain"/>
    <property type="match status" value="1"/>
</dbReference>
<dbReference type="InterPro" id="IPR051209">
    <property type="entry name" value="FAD-bind_Monooxygenase_sf"/>
</dbReference>
<evidence type="ECO:0000313" key="5">
    <source>
        <dbReference type="EMBL" id="KAL2851430.1"/>
    </source>
</evidence>
<accession>A0ABR4KGM3</accession>
<organism evidence="5 6">
    <name type="scientific">Aspergillus pseudodeflectus</name>
    <dbReference type="NCBI Taxonomy" id="176178"/>
    <lineage>
        <taxon>Eukaryota</taxon>
        <taxon>Fungi</taxon>
        <taxon>Dikarya</taxon>
        <taxon>Ascomycota</taxon>
        <taxon>Pezizomycotina</taxon>
        <taxon>Eurotiomycetes</taxon>
        <taxon>Eurotiomycetidae</taxon>
        <taxon>Eurotiales</taxon>
        <taxon>Aspergillaceae</taxon>
        <taxon>Aspergillus</taxon>
        <taxon>Aspergillus subgen. Nidulantes</taxon>
    </lineage>
</organism>
<keyword evidence="6" id="KW-1185">Reference proteome</keyword>
<dbReference type="Proteomes" id="UP001610444">
    <property type="component" value="Unassembled WGS sequence"/>
</dbReference>
<evidence type="ECO:0000313" key="6">
    <source>
        <dbReference type="Proteomes" id="UP001610444"/>
    </source>
</evidence>
<keyword evidence="3" id="KW-0285">Flavoprotein</keyword>
<evidence type="ECO:0000256" key="4">
    <source>
        <dbReference type="ARBA" id="ARBA00022827"/>
    </source>
</evidence>
<dbReference type="PANTHER" id="PTHR42877">
    <property type="entry name" value="L-ORNITHINE N(5)-MONOOXYGENASE-RELATED"/>
    <property type="match status" value="1"/>
</dbReference>
<comment type="similarity">
    <text evidence="2">Belongs to the FAD-binding monooxygenase family.</text>
</comment>
<comment type="caution">
    <text evidence="5">The sequence shown here is derived from an EMBL/GenBank/DDBJ whole genome shotgun (WGS) entry which is preliminary data.</text>
</comment>
<evidence type="ECO:0000256" key="3">
    <source>
        <dbReference type="ARBA" id="ARBA00022630"/>
    </source>
</evidence>
<evidence type="ECO:0000256" key="2">
    <source>
        <dbReference type="ARBA" id="ARBA00010139"/>
    </source>
</evidence>